<accession>A0A1J5RUD3</accession>
<name>A0A1J5RUD3_9ZZZZ</name>
<feature type="region of interest" description="Disordered" evidence="7">
    <location>
        <begin position="1"/>
        <end position="41"/>
    </location>
</feature>
<dbReference type="GO" id="GO:0046872">
    <property type="term" value="F:metal ion binding"/>
    <property type="evidence" value="ECO:0007669"/>
    <property type="project" value="UniProtKB-KW"/>
</dbReference>
<proteinExistence type="inferred from homology"/>
<dbReference type="SFLD" id="SFLDS00005">
    <property type="entry name" value="Isoprenoid_Synthase_Type_I"/>
    <property type="match status" value="1"/>
</dbReference>
<protein>
    <submittedName>
        <fullName evidence="8">Farnesyl diphosphate synthase</fullName>
        <ecNumber evidence="8">2.5.1.10</ecNumber>
    </submittedName>
</protein>
<dbReference type="GO" id="GO:0005737">
    <property type="term" value="C:cytoplasm"/>
    <property type="evidence" value="ECO:0007669"/>
    <property type="project" value="UniProtKB-ARBA"/>
</dbReference>
<evidence type="ECO:0000256" key="3">
    <source>
        <dbReference type="ARBA" id="ARBA00022679"/>
    </source>
</evidence>
<dbReference type="Gene3D" id="1.10.600.10">
    <property type="entry name" value="Farnesyl Diphosphate Synthase"/>
    <property type="match status" value="1"/>
</dbReference>
<reference evidence="8" key="1">
    <citation type="submission" date="2016-10" db="EMBL/GenBank/DDBJ databases">
        <title>Sequence of Gallionella enrichment culture.</title>
        <authorList>
            <person name="Poehlein A."/>
            <person name="Muehling M."/>
            <person name="Daniel R."/>
        </authorList>
    </citation>
    <scope>NUCLEOTIDE SEQUENCE</scope>
</reference>
<sequence>MQATAKQATDGMPADGASSPSQAAVPQHRRAAHPPPAGTEHDFDAWVAARTARIQALIGQHLPLQPAASAALAEAMHHAAALGGKRMRPLLLWAAGECFDADPTAMDAAACAVELMHAYSLVHDDLPCMDNDVLRRGQPTTHVKFGEAMALLAGDALQTRAFEVLTANPGIPAQTQARLCGLLAGASGAAGMAGGQALDLAATGRALGVDALSDMHRRKTGALLKASLLMGLACRQPGSVAPSDEIRDAEIMGRYADAIGLAFQVVDDVLDASADSTTLGKTAGKDARQAKATFVTLLGLHAAQDWAQRLLADALAALDGLPPERRPRAQRLAELARRIVSRSH</sequence>
<dbReference type="Pfam" id="PF00348">
    <property type="entry name" value="polyprenyl_synt"/>
    <property type="match status" value="1"/>
</dbReference>
<dbReference type="InterPro" id="IPR053378">
    <property type="entry name" value="Prenyl_diphosphate_synthase"/>
</dbReference>
<dbReference type="CDD" id="cd00685">
    <property type="entry name" value="Trans_IPPS_HT"/>
    <property type="match status" value="1"/>
</dbReference>
<dbReference type="PROSITE" id="PS00723">
    <property type="entry name" value="POLYPRENYL_SYNTHASE_1"/>
    <property type="match status" value="1"/>
</dbReference>
<dbReference type="InterPro" id="IPR008949">
    <property type="entry name" value="Isoprenoid_synthase_dom_sf"/>
</dbReference>
<dbReference type="PANTHER" id="PTHR43281:SF1">
    <property type="entry name" value="FARNESYL DIPHOSPHATE SYNTHASE"/>
    <property type="match status" value="1"/>
</dbReference>
<dbReference type="PANTHER" id="PTHR43281">
    <property type="entry name" value="FARNESYL DIPHOSPHATE SYNTHASE"/>
    <property type="match status" value="1"/>
</dbReference>
<comment type="caution">
    <text evidence="8">The sequence shown here is derived from an EMBL/GenBank/DDBJ whole genome shotgun (WGS) entry which is preliminary data.</text>
</comment>
<organism evidence="8">
    <name type="scientific">mine drainage metagenome</name>
    <dbReference type="NCBI Taxonomy" id="410659"/>
    <lineage>
        <taxon>unclassified sequences</taxon>
        <taxon>metagenomes</taxon>
        <taxon>ecological metagenomes</taxon>
    </lineage>
</organism>
<dbReference type="SFLD" id="SFLDG01017">
    <property type="entry name" value="Polyprenyl_Transferase_Like"/>
    <property type="match status" value="1"/>
</dbReference>
<dbReference type="EMBL" id="MLJW01000101">
    <property type="protein sequence ID" value="OIQ99872.1"/>
    <property type="molecule type" value="Genomic_DNA"/>
</dbReference>
<dbReference type="InterPro" id="IPR033749">
    <property type="entry name" value="Polyprenyl_synt_CS"/>
</dbReference>
<evidence type="ECO:0000256" key="1">
    <source>
        <dbReference type="ARBA" id="ARBA00001946"/>
    </source>
</evidence>
<gene>
    <name evidence="8" type="primary">ispA_6</name>
    <name evidence="8" type="ORF">GALL_180790</name>
</gene>
<evidence type="ECO:0000256" key="6">
    <source>
        <dbReference type="ARBA" id="ARBA00023229"/>
    </source>
</evidence>
<comment type="similarity">
    <text evidence="2">Belongs to the FPP/GGPP synthase family.</text>
</comment>
<dbReference type="EC" id="2.5.1.10" evidence="8"/>
<keyword evidence="6" id="KW-0414">Isoprene biosynthesis</keyword>
<dbReference type="FunFam" id="1.10.600.10:FF:000001">
    <property type="entry name" value="Geranylgeranyl diphosphate synthase"/>
    <property type="match status" value="1"/>
</dbReference>
<evidence type="ECO:0000256" key="4">
    <source>
        <dbReference type="ARBA" id="ARBA00022723"/>
    </source>
</evidence>
<evidence type="ECO:0000313" key="8">
    <source>
        <dbReference type="EMBL" id="OIQ99872.1"/>
    </source>
</evidence>
<keyword evidence="3 8" id="KW-0808">Transferase</keyword>
<dbReference type="GO" id="GO:0004337">
    <property type="term" value="F:(2E,6E)-farnesyl diphosphate synthase activity"/>
    <property type="evidence" value="ECO:0007669"/>
    <property type="project" value="UniProtKB-EC"/>
</dbReference>
<keyword evidence="4" id="KW-0479">Metal-binding</keyword>
<dbReference type="GO" id="GO:0008299">
    <property type="term" value="P:isoprenoid biosynthetic process"/>
    <property type="evidence" value="ECO:0007669"/>
    <property type="project" value="UniProtKB-KW"/>
</dbReference>
<dbReference type="PROSITE" id="PS00444">
    <property type="entry name" value="POLYPRENYL_SYNTHASE_2"/>
    <property type="match status" value="1"/>
</dbReference>
<evidence type="ECO:0000256" key="5">
    <source>
        <dbReference type="ARBA" id="ARBA00022842"/>
    </source>
</evidence>
<dbReference type="AlphaFoldDB" id="A0A1J5RUD3"/>
<evidence type="ECO:0000256" key="2">
    <source>
        <dbReference type="ARBA" id="ARBA00006706"/>
    </source>
</evidence>
<keyword evidence="5" id="KW-0460">Magnesium</keyword>
<comment type="cofactor">
    <cofactor evidence="1">
        <name>Mg(2+)</name>
        <dbReference type="ChEBI" id="CHEBI:18420"/>
    </cofactor>
</comment>
<dbReference type="SUPFAM" id="SSF48576">
    <property type="entry name" value="Terpenoid synthases"/>
    <property type="match status" value="1"/>
</dbReference>
<evidence type="ECO:0000256" key="7">
    <source>
        <dbReference type="SAM" id="MobiDB-lite"/>
    </source>
</evidence>
<dbReference type="InterPro" id="IPR000092">
    <property type="entry name" value="Polyprenyl_synt"/>
</dbReference>
<dbReference type="NCBIfam" id="NF045485">
    <property type="entry name" value="FPPsyn"/>
    <property type="match status" value="1"/>
</dbReference>